<proteinExistence type="predicted"/>
<protein>
    <submittedName>
        <fullName evidence="2">Uncharacterized protein</fullName>
    </submittedName>
</protein>
<organism evidence="2 3">
    <name type="scientific">Eumeta variegata</name>
    <name type="common">Bagworm moth</name>
    <name type="synonym">Eumeta japonica</name>
    <dbReference type="NCBI Taxonomy" id="151549"/>
    <lineage>
        <taxon>Eukaryota</taxon>
        <taxon>Metazoa</taxon>
        <taxon>Ecdysozoa</taxon>
        <taxon>Arthropoda</taxon>
        <taxon>Hexapoda</taxon>
        <taxon>Insecta</taxon>
        <taxon>Pterygota</taxon>
        <taxon>Neoptera</taxon>
        <taxon>Endopterygota</taxon>
        <taxon>Lepidoptera</taxon>
        <taxon>Glossata</taxon>
        <taxon>Ditrysia</taxon>
        <taxon>Tineoidea</taxon>
        <taxon>Psychidae</taxon>
        <taxon>Oiketicinae</taxon>
        <taxon>Eumeta</taxon>
    </lineage>
</organism>
<evidence type="ECO:0000256" key="1">
    <source>
        <dbReference type="SAM" id="MobiDB-lite"/>
    </source>
</evidence>
<dbReference type="AlphaFoldDB" id="A0A4C2A498"/>
<name>A0A4C2A498_EUMVA</name>
<feature type="region of interest" description="Disordered" evidence="1">
    <location>
        <begin position="49"/>
        <end position="68"/>
    </location>
</feature>
<reference evidence="2 3" key="1">
    <citation type="journal article" date="2019" name="Commun. Biol.">
        <title>The bagworm genome reveals a unique fibroin gene that provides high tensile strength.</title>
        <authorList>
            <person name="Kono N."/>
            <person name="Nakamura H."/>
            <person name="Ohtoshi R."/>
            <person name="Tomita M."/>
            <person name="Numata K."/>
            <person name="Arakawa K."/>
        </authorList>
    </citation>
    <scope>NUCLEOTIDE SEQUENCE [LARGE SCALE GENOMIC DNA]</scope>
</reference>
<gene>
    <name evidence="2" type="ORF">EVAR_61503_1</name>
</gene>
<dbReference type="EMBL" id="BGZK01002572">
    <property type="protein sequence ID" value="GBP95000.1"/>
    <property type="molecule type" value="Genomic_DNA"/>
</dbReference>
<evidence type="ECO:0000313" key="3">
    <source>
        <dbReference type="Proteomes" id="UP000299102"/>
    </source>
</evidence>
<dbReference type="Proteomes" id="UP000299102">
    <property type="component" value="Unassembled WGS sequence"/>
</dbReference>
<comment type="caution">
    <text evidence="2">The sequence shown here is derived from an EMBL/GenBank/DDBJ whole genome shotgun (WGS) entry which is preliminary data.</text>
</comment>
<sequence>MADQMLRDTEVTSTLPLYVTQTDRHLARRANCRKYLFHYAIQIYFRPSSGSGARTEPAHAGAQVALRV</sequence>
<accession>A0A4C2A498</accession>
<evidence type="ECO:0000313" key="2">
    <source>
        <dbReference type="EMBL" id="GBP95000.1"/>
    </source>
</evidence>
<keyword evidence="3" id="KW-1185">Reference proteome</keyword>